<evidence type="ECO:0000259" key="9">
    <source>
        <dbReference type="PROSITE" id="PS51710"/>
    </source>
</evidence>
<feature type="binding site" evidence="8">
    <location>
        <begin position="278"/>
        <end position="281"/>
    </location>
    <ligand>
        <name>GTP</name>
        <dbReference type="ChEBI" id="CHEBI:37565"/>
    </ligand>
</feature>
<comment type="subcellular location">
    <subcellularLocation>
        <location evidence="8">Cytoplasm</location>
    </subcellularLocation>
</comment>
<comment type="similarity">
    <text evidence="1 8">Belongs to the TRAFAC class OBG-HflX-like GTPase superfamily. OBG GTPase family.</text>
</comment>
<feature type="binding site" evidence="8">
    <location>
        <position position="192"/>
    </location>
    <ligand>
        <name>Mg(2+)</name>
        <dbReference type="ChEBI" id="CHEBI:18420"/>
    </ligand>
</feature>
<dbReference type="EMBL" id="AXCJ01000008">
    <property type="protein sequence ID" value="ETO91129.1"/>
    <property type="molecule type" value="Genomic_DNA"/>
</dbReference>
<dbReference type="PROSITE" id="PS51883">
    <property type="entry name" value="OBG"/>
    <property type="match status" value="1"/>
</dbReference>
<keyword evidence="4 8" id="KW-0547">Nucleotide-binding</keyword>
<dbReference type="InterPro" id="IPR006074">
    <property type="entry name" value="GTP1-OBG_CS"/>
</dbReference>
<accession>W2UYX1</accession>
<gene>
    <name evidence="8" type="primary">obg</name>
    <name evidence="11" type="ORF">P857_615</name>
</gene>
<dbReference type="SUPFAM" id="SSF52540">
    <property type="entry name" value="P-loop containing nucleoside triphosphate hydrolases"/>
    <property type="match status" value="1"/>
</dbReference>
<dbReference type="GO" id="GO:0003924">
    <property type="term" value="F:GTPase activity"/>
    <property type="evidence" value="ECO:0007669"/>
    <property type="project" value="UniProtKB-UniRule"/>
</dbReference>
<evidence type="ECO:0000256" key="1">
    <source>
        <dbReference type="ARBA" id="ARBA00007699"/>
    </source>
</evidence>
<evidence type="ECO:0000256" key="8">
    <source>
        <dbReference type="HAMAP-Rule" id="MF_01454"/>
    </source>
</evidence>
<comment type="subunit">
    <text evidence="8">Monomer.</text>
</comment>
<comment type="function">
    <text evidence="8">An essential GTPase which binds GTP, GDP and possibly (p)ppGpp with moderate affinity, with high nucleotide exchange rates and a fairly low GTP hydrolysis rate. Plays a role in control of the cell cycle, stress response, ribosome biogenesis and in those bacteria that undergo differentiation, in morphogenesis control.</text>
</comment>
<dbReference type="GO" id="GO:0000287">
    <property type="term" value="F:magnesium ion binding"/>
    <property type="evidence" value="ECO:0007669"/>
    <property type="project" value="InterPro"/>
</dbReference>
<sequence length="339" mass="37069">MNFVDEVEIFLKAGDGGDGMSSFRREKFVEFGGPDGGNGGNGGDIIFKADHSINTLMFYRNHKNIHAVNGKNGAKARRTGESARPLYLKVPLGTQIINAENTVVADLLSKDDAFLACQGGHGGAGNACLKNSINKAPKESINGAPGEEGYFFLKLKVLADVGLLGLPNAGKSSFLASFSKAKPKIADYPFTTLTPNLGVVEIGDDGFVVADIPGLIKGAHQGLGLGIQFLKHLERCKMFVHIVDSSKHNLVAQYLEVRNELSVYNPDLLKRPEIVIFNKTDLVTNEEIQDKIHHFEEKTNIQVYQNSKIYKKNSILHIIKDILDSLKSDDTQEIYDPIS</sequence>
<protein>
    <recommendedName>
        <fullName evidence="8">GTPase Obg</fullName>
        <ecNumber evidence="8">3.6.5.-</ecNumber>
    </recommendedName>
    <alternativeName>
        <fullName evidence="8">GTP-binding protein Obg</fullName>
    </alternativeName>
</protein>
<dbReference type="PANTHER" id="PTHR11702:SF31">
    <property type="entry name" value="MITOCHONDRIAL RIBOSOME-ASSOCIATED GTPASE 2"/>
    <property type="match status" value="1"/>
</dbReference>
<organism evidence="11 12">
    <name type="scientific">Candidatus Xenolissoclinum pacificiensis L6</name>
    <dbReference type="NCBI Taxonomy" id="1401685"/>
    <lineage>
        <taxon>Bacteria</taxon>
        <taxon>Pseudomonadati</taxon>
        <taxon>Pseudomonadota</taxon>
        <taxon>Alphaproteobacteria</taxon>
        <taxon>Rickettsiales</taxon>
        <taxon>Anaplasmataceae</taxon>
        <taxon>Candidatus Xenolissoclinum</taxon>
    </lineage>
</organism>
<dbReference type="STRING" id="1401685.P857_615"/>
<dbReference type="GO" id="GO:0005737">
    <property type="term" value="C:cytoplasm"/>
    <property type="evidence" value="ECO:0007669"/>
    <property type="project" value="UniProtKB-SubCell"/>
</dbReference>
<dbReference type="NCBIfam" id="TIGR02729">
    <property type="entry name" value="Obg_CgtA"/>
    <property type="match status" value="1"/>
</dbReference>
<dbReference type="CDD" id="cd01898">
    <property type="entry name" value="Obg"/>
    <property type="match status" value="1"/>
</dbReference>
<evidence type="ECO:0000313" key="11">
    <source>
        <dbReference type="EMBL" id="ETO91129.1"/>
    </source>
</evidence>
<feature type="binding site" evidence="8">
    <location>
        <begin position="165"/>
        <end position="172"/>
    </location>
    <ligand>
        <name>GTP</name>
        <dbReference type="ChEBI" id="CHEBI:37565"/>
    </ligand>
</feature>
<dbReference type="InterPro" id="IPR006169">
    <property type="entry name" value="GTP1_OBG_dom"/>
</dbReference>
<evidence type="ECO:0000256" key="2">
    <source>
        <dbReference type="ARBA" id="ARBA00022490"/>
    </source>
</evidence>
<dbReference type="HAMAP" id="MF_01454">
    <property type="entry name" value="GTPase_Obg"/>
    <property type="match status" value="1"/>
</dbReference>
<keyword evidence="5 8" id="KW-0378">Hydrolase</keyword>
<evidence type="ECO:0000259" key="10">
    <source>
        <dbReference type="PROSITE" id="PS51883"/>
    </source>
</evidence>
<dbReference type="Pfam" id="PF01926">
    <property type="entry name" value="MMR_HSR1"/>
    <property type="match status" value="1"/>
</dbReference>
<feature type="binding site" evidence="8">
    <location>
        <begin position="190"/>
        <end position="194"/>
    </location>
    <ligand>
        <name>GTP</name>
        <dbReference type="ChEBI" id="CHEBI:37565"/>
    </ligand>
</feature>
<dbReference type="PIRSF" id="PIRSF002401">
    <property type="entry name" value="GTP_bd_Obg/CgtA"/>
    <property type="match status" value="1"/>
</dbReference>
<keyword evidence="12" id="KW-1185">Reference proteome</keyword>
<dbReference type="InterPro" id="IPR036726">
    <property type="entry name" value="GTP1_OBG_dom_sf"/>
</dbReference>
<feature type="binding site" evidence="8">
    <location>
        <begin position="211"/>
        <end position="214"/>
    </location>
    <ligand>
        <name>GTP</name>
        <dbReference type="ChEBI" id="CHEBI:37565"/>
    </ligand>
</feature>
<comment type="cofactor">
    <cofactor evidence="8">
        <name>Mg(2+)</name>
        <dbReference type="ChEBI" id="CHEBI:18420"/>
    </cofactor>
</comment>
<evidence type="ECO:0000256" key="5">
    <source>
        <dbReference type="ARBA" id="ARBA00022801"/>
    </source>
</evidence>
<dbReference type="NCBIfam" id="NF008956">
    <property type="entry name" value="PRK12299.1"/>
    <property type="match status" value="1"/>
</dbReference>
<dbReference type="Gene3D" id="3.40.50.300">
    <property type="entry name" value="P-loop containing nucleotide triphosphate hydrolases"/>
    <property type="match status" value="1"/>
</dbReference>
<dbReference type="GO" id="GO:0042254">
    <property type="term" value="P:ribosome biogenesis"/>
    <property type="evidence" value="ECO:0007669"/>
    <property type="project" value="UniProtKB-UniRule"/>
</dbReference>
<reference evidence="11 12" key="1">
    <citation type="journal article" date="2013" name="PLoS ONE">
        <title>Bacterial endosymbiosis in a chordate host: long-term co-evolution and conservation of secondary metabolism.</title>
        <authorList>
            <person name="Kwan J.C."/>
            <person name="Schmidt E.W."/>
        </authorList>
    </citation>
    <scope>NUCLEOTIDE SEQUENCE [LARGE SCALE GENOMIC DNA]</scope>
    <source>
        <strain evidence="12">L6</strain>
    </source>
</reference>
<keyword evidence="2 8" id="KW-0963">Cytoplasm</keyword>
<dbReference type="GO" id="GO:0043022">
    <property type="term" value="F:ribosome binding"/>
    <property type="evidence" value="ECO:0007669"/>
    <property type="project" value="UniProtKB-ARBA"/>
</dbReference>
<dbReference type="Pfam" id="PF01018">
    <property type="entry name" value="GTP1_OBG"/>
    <property type="match status" value="1"/>
</dbReference>
<evidence type="ECO:0000256" key="4">
    <source>
        <dbReference type="ARBA" id="ARBA00022741"/>
    </source>
</evidence>
<evidence type="ECO:0000313" key="12">
    <source>
        <dbReference type="Proteomes" id="UP000018951"/>
    </source>
</evidence>
<dbReference type="Gene3D" id="2.70.210.12">
    <property type="entry name" value="GTP1/OBG domain"/>
    <property type="match status" value="1"/>
</dbReference>
<keyword evidence="3 8" id="KW-0479">Metal-binding</keyword>
<proteinExistence type="inferred from homology"/>
<feature type="domain" description="Obg" evidence="10">
    <location>
        <begin position="1"/>
        <end position="158"/>
    </location>
</feature>
<dbReference type="GO" id="GO:0005525">
    <property type="term" value="F:GTP binding"/>
    <property type="evidence" value="ECO:0007669"/>
    <property type="project" value="UniProtKB-UniRule"/>
</dbReference>
<dbReference type="FunFam" id="2.70.210.12:FF:000001">
    <property type="entry name" value="GTPase Obg"/>
    <property type="match status" value="1"/>
</dbReference>
<feature type="binding site" evidence="8">
    <location>
        <begin position="307"/>
        <end position="309"/>
    </location>
    <ligand>
        <name>GTP</name>
        <dbReference type="ChEBI" id="CHEBI:37565"/>
    </ligand>
</feature>
<evidence type="ECO:0000256" key="3">
    <source>
        <dbReference type="ARBA" id="ARBA00022723"/>
    </source>
</evidence>
<keyword evidence="6 8" id="KW-0460">Magnesium</keyword>
<evidence type="ECO:0000256" key="6">
    <source>
        <dbReference type="ARBA" id="ARBA00022842"/>
    </source>
</evidence>
<dbReference type="InterPro" id="IPR006073">
    <property type="entry name" value="GTP-bd"/>
</dbReference>
<dbReference type="Proteomes" id="UP000018951">
    <property type="component" value="Unassembled WGS sequence"/>
</dbReference>
<evidence type="ECO:0000256" key="7">
    <source>
        <dbReference type="ARBA" id="ARBA00023134"/>
    </source>
</evidence>
<comment type="caution">
    <text evidence="11">The sequence shown here is derived from an EMBL/GenBank/DDBJ whole genome shotgun (WGS) entry which is preliminary data.</text>
</comment>
<dbReference type="PROSITE" id="PS00905">
    <property type="entry name" value="GTP1_OBG"/>
    <property type="match status" value="1"/>
</dbReference>
<feature type="domain" description="OBG-type G" evidence="9">
    <location>
        <begin position="159"/>
        <end position="339"/>
    </location>
</feature>
<dbReference type="InterPro" id="IPR014100">
    <property type="entry name" value="GTP-bd_Obg/CgtA"/>
</dbReference>
<dbReference type="PROSITE" id="PS51710">
    <property type="entry name" value="G_OBG"/>
    <property type="match status" value="1"/>
</dbReference>
<dbReference type="SUPFAM" id="SSF82051">
    <property type="entry name" value="Obg GTP-binding protein N-terminal domain"/>
    <property type="match status" value="1"/>
</dbReference>
<dbReference type="InterPro" id="IPR031167">
    <property type="entry name" value="G_OBG"/>
</dbReference>
<name>W2UYX1_9RICK</name>
<dbReference type="AlphaFoldDB" id="W2UYX1"/>
<dbReference type="NCBIfam" id="NF008955">
    <property type="entry name" value="PRK12297.1"/>
    <property type="match status" value="1"/>
</dbReference>
<dbReference type="EC" id="3.6.5.-" evidence="8"/>
<feature type="binding site" evidence="8">
    <location>
        <position position="172"/>
    </location>
    <ligand>
        <name>Mg(2+)</name>
        <dbReference type="ChEBI" id="CHEBI:18420"/>
    </ligand>
</feature>
<dbReference type="PATRIC" id="fig|1401685.3.peg.753"/>
<dbReference type="InterPro" id="IPR027417">
    <property type="entry name" value="P-loop_NTPase"/>
</dbReference>
<dbReference type="InterPro" id="IPR045086">
    <property type="entry name" value="OBG_GTPase"/>
</dbReference>
<keyword evidence="7 8" id="KW-0342">GTP-binding</keyword>
<dbReference type="PANTHER" id="PTHR11702">
    <property type="entry name" value="DEVELOPMENTALLY REGULATED GTP-BINDING PROTEIN-RELATED"/>
    <property type="match status" value="1"/>
</dbReference>
<dbReference type="PRINTS" id="PR00326">
    <property type="entry name" value="GTP1OBG"/>
</dbReference>